<dbReference type="Pfam" id="PF23140">
    <property type="entry name" value="Gp80"/>
    <property type="match status" value="1"/>
</dbReference>
<organism evidence="1 2">
    <name type="scientific">Comamonas sediminis</name>
    <dbReference type="NCBI Taxonomy" id="1783360"/>
    <lineage>
        <taxon>Bacteria</taxon>
        <taxon>Pseudomonadati</taxon>
        <taxon>Pseudomonadota</taxon>
        <taxon>Betaproteobacteria</taxon>
        <taxon>Burkholderiales</taxon>
        <taxon>Comamonadaceae</taxon>
        <taxon>Comamonas</taxon>
    </lineage>
</organism>
<reference evidence="1 2" key="1">
    <citation type="journal article" date="2016" name="Int. J. Syst. Evol. Microbiol.">
        <title>Description of Comamonas sediminis sp. nov., isolated from lagoon sediments.</title>
        <authorList>
            <person name="Subhash Y."/>
            <person name="Bang J.J."/>
            <person name="You T.H."/>
            <person name="Lee S.S."/>
        </authorList>
    </citation>
    <scope>NUCLEOTIDE SEQUENCE [LARGE SCALE GENOMIC DNA]</scope>
    <source>
        <strain evidence="1 2">JCM 31169</strain>
    </source>
</reference>
<comment type="caution">
    <text evidence="1">The sequence shown here is derived from an EMBL/GenBank/DDBJ whole genome shotgun (WGS) entry which is preliminary data.</text>
</comment>
<keyword evidence="2" id="KW-1185">Reference proteome</keyword>
<evidence type="ECO:0000313" key="1">
    <source>
        <dbReference type="EMBL" id="MEY2250368.1"/>
    </source>
</evidence>
<accession>A0ABV4AZ50</accession>
<dbReference type="Proteomes" id="UP001562178">
    <property type="component" value="Unassembled WGS sequence"/>
</dbReference>
<sequence>MSGFSTSMANAIINATLRGQAFPAIRTPYFALFTADPTDAFTAGTEVAAAWYQRVPTGAFAAPANGASYNATRAEFPPVTGAPVTVTHIGIVEGDSAGDATATLMYSEPLPAQRTLQINDVFVVDSQALTGDFVLQLL</sequence>
<dbReference type="EMBL" id="JBGBDC010000002">
    <property type="protein sequence ID" value="MEY2250368.1"/>
    <property type="molecule type" value="Genomic_DNA"/>
</dbReference>
<gene>
    <name evidence="1" type="ORF">AB7A72_05090</name>
</gene>
<dbReference type="RefSeq" id="WP_369459216.1">
    <property type="nucleotide sequence ID" value="NZ_JBGBDC010000002.1"/>
</dbReference>
<proteinExistence type="predicted"/>
<dbReference type="InterPro" id="IPR056908">
    <property type="entry name" value="Gp80-like"/>
</dbReference>
<protein>
    <submittedName>
        <fullName evidence="1">Uncharacterized protein</fullName>
    </submittedName>
</protein>
<evidence type="ECO:0000313" key="2">
    <source>
        <dbReference type="Proteomes" id="UP001562178"/>
    </source>
</evidence>
<name>A0ABV4AZ50_9BURK</name>